<proteinExistence type="predicted"/>
<reference evidence="2" key="1">
    <citation type="submission" date="2022-11" db="UniProtKB">
        <authorList>
            <consortium name="WormBaseParasite"/>
        </authorList>
    </citation>
    <scope>IDENTIFICATION</scope>
</reference>
<dbReference type="WBParaSite" id="PS1159_v2.g13414.t1">
    <property type="protein sequence ID" value="PS1159_v2.g13414.t1"/>
    <property type="gene ID" value="PS1159_v2.g13414"/>
</dbReference>
<evidence type="ECO:0000313" key="1">
    <source>
        <dbReference type="Proteomes" id="UP000887580"/>
    </source>
</evidence>
<evidence type="ECO:0000313" key="2">
    <source>
        <dbReference type="WBParaSite" id="PS1159_v2.g13414.t1"/>
    </source>
</evidence>
<sequence>MFIKGFRFTNLLLNEIKSIKSSAINPTTKTFPTNYISPTTFAIYIQENIKKTPLTKSEFSRLSKEWKLLSNEEKERFGTVQKMNQCPEQPQKLDEEHHKKQIQIILFEFFEKTDYPNCPLSIFDVYRRSIEPGAFSLDEIKEHFEELTDEEMKIYMDKFTQEMTEYHQAVKKWKQTHGHKFNVLKKKLHFNHHHH</sequence>
<protein>
    <submittedName>
        <fullName evidence="2">HMG box domain-containing protein</fullName>
    </submittedName>
</protein>
<organism evidence="1 2">
    <name type="scientific">Panagrolaimus sp. PS1159</name>
    <dbReference type="NCBI Taxonomy" id="55785"/>
    <lineage>
        <taxon>Eukaryota</taxon>
        <taxon>Metazoa</taxon>
        <taxon>Ecdysozoa</taxon>
        <taxon>Nematoda</taxon>
        <taxon>Chromadorea</taxon>
        <taxon>Rhabditida</taxon>
        <taxon>Tylenchina</taxon>
        <taxon>Panagrolaimomorpha</taxon>
        <taxon>Panagrolaimoidea</taxon>
        <taxon>Panagrolaimidae</taxon>
        <taxon>Panagrolaimus</taxon>
    </lineage>
</organism>
<dbReference type="Proteomes" id="UP000887580">
    <property type="component" value="Unplaced"/>
</dbReference>
<accession>A0AC35F377</accession>
<name>A0AC35F377_9BILA</name>